<dbReference type="OrthoDB" id="5093056at2759"/>
<evidence type="ECO:0000313" key="4">
    <source>
        <dbReference type="Proteomes" id="UP000635477"/>
    </source>
</evidence>
<gene>
    <name evidence="3" type="ORF">FZEAL_4869</name>
</gene>
<proteinExistence type="predicted"/>
<reference evidence="3" key="2">
    <citation type="submission" date="2020-05" db="EMBL/GenBank/DDBJ databases">
        <authorList>
            <person name="Kim H.-S."/>
            <person name="Proctor R.H."/>
            <person name="Brown D.W."/>
        </authorList>
    </citation>
    <scope>NUCLEOTIDE SEQUENCE</scope>
    <source>
        <strain evidence="3">NRRL 22465</strain>
    </source>
</reference>
<comment type="caution">
    <text evidence="3">The sequence shown here is derived from an EMBL/GenBank/DDBJ whole genome shotgun (WGS) entry which is preliminary data.</text>
</comment>
<accession>A0A8H4UKW6</accession>
<evidence type="ECO:0000256" key="1">
    <source>
        <dbReference type="SAM" id="Coils"/>
    </source>
</evidence>
<evidence type="ECO:0000256" key="2">
    <source>
        <dbReference type="SAM" id="MobiDB-lite"/>
    </source>
</evidence>
<name>A0A8H4UKW6_9HYPO</name>
<protein>
    <submittedName>
        <fullName evidence="3">Uncharacterized protein</fullName>
    </submittedName>
</protein>
<feature type="compositionally biased region" description="Basic and acidic residues" evidence="2">
    <location>
        <begin position="679"/>
        <end position="698"/>
    </location>
</feature>
<organism evidence="3 4">
    <name type="scientific">Fusarium zealandicum</name>
    <dbReference type="NCBI Taxonomy" id="1053134"/>
    <lineage>
        <taxon>Eukaryota</taxon>
        <taxon>Fungi</taxon>
        <taxon>Dikarya</taxon>
        <taxon>Ascomycota</taxon>
        <taxon>Pezizomycotina</taxon>
        <taxon>Sordariomycetes</taxon>
        <taxon>Hypocreomycetidae</taxon>
        <taxon>Hypocreales</taxon>
        <taxon>Nectriaceae</taxon>
        <taxon>Fusarium</taxon>
        <taxon>Fusarium staphyleae species complex</taxon>
    </lineage>
</organism>
<evidence type="ECO:0000313" key="3">
    <source>
        <dbReference type="EMBL" id="KAF4978802.1"/>
    </source>
</evidence>
<feature type="coiled-coil region" evidence="1">
    <location>
        <begin position="406"/>
        <end position="461"/>
    </location>
</feature>
<feature type="coiled-coil region" evidence="1">
    <location>
        <begin position="702"/>
        <end position="740"/>
    </location>
</feature>
<dbReference type="AlphaFoldDB" id="A0A8H4UKW6"/>
<keyword evidence="1" id="KW-0175">Coiled coil</keyword>
<dbReference type="Proteomes" id="UP000635477">
    <property type="component" value="Unassembled WGS sequence"/>
</dbReference>
<sequence>MDRRYEEHIERILEIVRSIGTAALPIVQVLEDVQDLFRKMRQGKDSDEAVWLIEEKRQLADKIATLQNLDVSNQVEHCTKLVTDALDKVQHIVEDLPRHADLEGAARSRDDTTMALQGLRTIVEGLPKCSELEQVVKSGESVALVLEKLRKDSEGLAQGAKLDELAKGVSTAIKDVGTDVKGLAQGAKLDEVAEGGQRIATAVNEIRTSVGTLAQGAKLDEVAETGQHIAITLDQLRDNFRQVVSGAAESHANGVKAAVTTSEGYVKVTITENSRRLTEAINTGHTEAMEKIQDMAKDLTTTQKKHAATVRERIADEMADTVKAIVGEFKHELSLVTDTIKVIPTDRVSDKMDILAIKFERLGDSIGESISKGMKAIQVSSSEVVRSNEYWREHHESASRINGLAVAGFAEESRENNRRIRALEQELTVSKAARAESDRSLAEKQAEVEDLGQQSAKINDLTTRLSESRTKGKELWNKFSHVNDLLEKHRHEVDVAKEQARTETEARLQAQERLQNSSALLQTANEKVVRLETQAIKLHSDAALAEEFTARMEKLLALKYSDNDSISTMQKLRGQVSDLTSELVEAKRAAQLAHDNTSKAAKKSAEAMEQAQQIKARAYSEKIEASRRKGEQERETNLMKNRLAENAELISKLEEANTLVQRDLAQARGAIVDLEADKRSREKVALSDESNSKAEKGRSKQNATVAQEISVLESDKKALEANLERTRLELTDKVRTVEERTKIVQAREEVIEKMKMGATAAQDALATKDAEITKQQSEIKRMRKVADDLQAREKVIEKMKMGATAAQDALAAKDAEITKQQTEIELMRKVADDTNIESSRKRLRTASPEVPAKKRTFIAAYMDTLADLLNTIPITGDEELHTWDLLNVASGLTKKEHYRNLVKFLKKGALDTWFCLDVVMKKGRREAEPVDPNDAGCLVHELSCILVMATMVDSVRHLHFLGTAGTQVDMEDT</sequence>
<feature type="coiled-coil region" evidence="1">
    <location>
        <begin position="486"/>
        <end position="541"/>
    </location>
</feature>
<feature type="region of interest" description="Disordered" evidence="2">
    <location>
        <begin position="679"/>
        <end position="702"/>
    </location>
</feature>
<reference evidence="3" key="1">
    <citation type="journal article" date="2020" name="BMC Genomics">
        <title>Correction to: Identification and distribution of gene clusters required for synthesis of sphingolipid metabolism inhibitors in diverse species of the filamentous fungus Fusarium.</title>
        <authorList>
            <person name="Kim H.S."/>
            <person name="Lohmar J.M."/>
            <person name="Busman M."/>
            <person name="Brown D.W."/>
            <person name="Naumann T.A."/>
            <person name="Divon H.H."/>
            <person name="Lysoe E."/>
            <person name="Uhlig S."/>
            <person name="Proctor R.H."/>
        </authorList>
    </citation>
    <scope>NUCLEOTIDE SEQUENCE</scope>
    <source>
        <strain evidence="3">NRRL 22465</strain>
    </source>
</reference>
<dbReference type="EMBL" id="JABEYC010000339">
    <property type="protein sequence ID" value="KAF4978802.1"/>
    <property type="molecule type" value="Genomic_DNA"/>
</dbReference>
<keyword evidence="4" id="KW-1185">Reference proteome</keyword>